<keyword evidence="3" id="KW-1133">Transmembrane helix</keyword>
<keyword evidence="3" id="KW-0472">Membrane</keyword>
<name>A0A1I2NJA4_9CLOT</name>
<feature type="compositionally biased region" description="Basic residues" evidence="2">
    <location>
        <begin position="109"/>
        <end position="122"/>
    </location>
</feature>
<gene>
    <name evidence="5" type="ORF">DBY38_06885</name>
    <name evidence="6" type="ORF">SAMN04487885_12232</name>
</gene>
<evidence type="ECO:0000313" key="6">
    <source>
        <dbReference type="EMBL" id="SFG03892.1"/>
    </source>
</evidence>
<feature type="domain" description="J" evidence="4">
    <location>
        <begin position="2"/>
        <end position="66"/>
    </location>
</feature>
<feature type="compositionally biased region" description="Basic and acidic residues" evidence="2">
    <location>
        <begin position="57"/>
        <end position="66"/>
    </location>
</feature>
<dbReference type="SUPFAM" id="SSF46565">
    <property type="entry name" value="Chaperone J-domain"/>
    <property type="match status" value="1"/>
</dbReference>
<dbReference type="InterPro" id="IPR001623">
    <property type="entry name" value="DnaJ_domain"/>
</dbReference>
<dbReference type="GO" id="GO:0006260">
    <property type="term" value="P:DNA replication"/>
    <property type="evidence" value="ECO:0007669"/>
    <property type="project" value="UniProtKB-KW"/>
</dbReference>
<organism evidence="6 7">
    <name type="scientific">Clostridium cadaveris</name>
    <dbReference type="NCBI Taxonomy" id="1529"/>
    <lineage>
        <taxon>Bacteria</taxon>
        <taxon>Bacillati</taxon>
        <taxon>Bacillota</taxon>
        <taxon>Clostridia</taxon>
        <taxon>Eubacteriales</taxon>
        <taxon>Clostridiaceae</taxon>
        <taxon>Clostridium</taxon>
    </lineage>
</organism>
<feature type="transmembrane region" description="Helical" evidence="3">
    <location>
        <begin position="157"/>
        <end position="176"/>
    </location>
</feature>
<evidence type="ECO:0000313" key="8">
    <source>
        <dbReference type="Proteomes" id="UP000246114"/>
    </source>
</evidence>
<dbReference type="Proteomes" id="UP000246114">
    <property type="component" value="Unassembled WGS sequence"/>
</dbReference>
<dbReference type="EMBL" id="FOOE01000022">
    <property type="protein sequence ID" value="SFG03892.1"/>
    <property type="molecule type" value="Genomic_DNA"/>
</dbReference>
<evidence type="ECO:0000313" key="5">
    <source>
        <dbReference type="EMBL" id="PWL53693.1"/>
    </source>
</evidence>
<dbReference type="AlphaFoldDB" id="A0A1I2NJA4"/>
<sequence>MEHYKILGVDEKASMEEVTRAYKSKVNQFKEEINNEKRANAFIKVFDEAYEAIKTEREQNQYKHNSDVNSYEDNYSKKNLKNSANEDEFHDFEDDEYEKENRRSSSKNSSRKKQKNNKKKSSTSKNKDGEKNRRDKNKKTSAKDRKESSTAGTVTQMILKVLAIPVIIILSIIIFLCKIISLISWIASKVIIVAAIAISAIHGYQIYIGQPMRYEIFAISAVAFIVSLFLPSILKIVPSTLGSVNDRLKRFVFK</sequence>
<dbReference type="EMBL" id="QAMZ01000034">
    <property type="protein sequence ID" value="PWL53693.1"/>
    <property type="molecule type" value="Genomic_DNA"/>
</dbReference>
<keyword evidence="3" id="KW-0812">Transmembrane</keyword>
<accession>A0A1I2NJA4</accession>
<feature type="transmembrane region" description="Helical" evidence="3">
    <location>
        <begin position="182"/>
        <end position="204"/>
    </location>
</feature>
<keyword evidence="1" id="KW-0235">DNA replication</keyword>
<evidence type="ECO:0000256" key="1">
    <source>
        <dbReference type="ARBA" id="ARBA00022705"/>
    </source>
</evidence>
<proteinExistence type="predicted"/>
<reference evidence="6 7" key="1">
    <citation type="submission" date="2016-10" db="EMBL/GenBank/DDBJ databases">
        <authorList>
            <person name="de Groot N.N."/>
        </authorList>
    </citation>
    <scope>NUCLEOTIDE SEQUENCE [LARGE SCALE GENOMIC DNA]</scope>
    <source>
        <strain evidence="6 7">NLAE-zl-G419</strain>
    </source>
</reference>
<keyword evidence="7" id="KW-1185">Reference proteome</keyword>
<dbReference type="OrthoDB" id="1911902at2"/>
<dbReference type="STRING" id="1529.SAMN04487885_12232"/>
<evidence type="ECO:0000256" key="3">
    <source>
        <dbReference type="SAM" id="Phobius"/>
    </source>
</evidence>
<feature type="compositionally biased region" description="Acidic residues" evidence="2">
    <location>
        <begin position="85"/>
        <end position="98"/>
    </location>
</feature>
<evidence type="ECO:0000259" key="4">
    <source>
        <dbReference type="PROSITE" id="PS50076"/>
    </source>
</evidence>
<dbReference type="eggNOG" id="ENOG5030G9P">
    <property type="taxonomic scope" value="Bacteria"/>
</dbReference>
<evidence type="ECO:0000256" key="2">
    <source>
        <dbReference type="SAM" id="MobiDB-lite"/>
    </source>
</evidence>
<evidence type="ECO:0000313" key="7">
    <source>
        <dbReference type="Proteomes" id="UP000182135"/>
    </source>
</evidence>
<dbReference type="Gene3D" id="1.10.287.110">
    <property type="entry name" value="DnaJ domain"/>
    <property type="match status" value="1"/>
</dbReference>
<reference evidence="5 8" key="2">
    <citation type="submission" date="2018-03" db="EMBL/GenBank/DDBJ databases">
        <title>The uncultured portion of the human microbiome is neutrally assembled.</title>
        <authorList>
            <person name="Jeraldo P."/>
            <person name="Boardman L."/>
            <person name="White B.A."/>
            <person name="Nelson H."/>
            <person name="Goldenfeld N."/>
            <person name="Chia N."/>
        </authorList>
    </citation>
    <scope>NUCLEOTIDE SEQUENCE [LARGE SCALE GENOMIC DNA]</scope>
    <source>
        <strain evidence="5">CIM:MAG 903</strain>
    </source>
</reference>
<dbReference type="InterPro" id="IPR036869">
    <property type="entry name" value="J_dom_sf"/>
</dbReference>
<feature type="transmembrane region" description="Helical" evidence="3">
    <location>
        <begin position="216"/>
        <end position="237"/>
    </location>
</feature>
<dbReference type="RefSeq" id="WP_027639357.1">
    <property type="nucleotide sequence ID" value="NZ_BAAACD010000034.1"/>
</dbReference>
<dbReference type="PROSITE" id="PS50076">
    <property type="entry name" value="DNAJ_2"/>
    <property type="match status" value="1"/>
</dbReference>
<protein>
    <submittedName>
        <fullName evidence="5">J domain-containing protein</fullName>
    </submittedName>
</protein>
<feature type="region of interest" description="Disordered" evidence="2">
    <location>
        <begin position="57"/>
        <end position="148"/>
    </location>
</feature>
<dbReference type="Proteomes" id="UP000182135">
    <property type="component" value="Unassembled WGS sequence"/>
</dbReference>